<accession>A0A3S5CKZ8</accession>
<protein>
    <recommendedName>
        <fullName evidence="1">Fibronectin type-III domain-containing protein</fullName>
    </recommendedName>
</protein>
<dbReference type="EMBL" id="CAAALY010030796">
    <property type="protein sequence ID" value="VEL17032.1"/>
    <property type="molecule type" value="Genomic_DNA"/>
</dbReference>
<dbReference type="OrthoDB" id="6130531at2759"/>
<feature type="domain" description="Fibronectin type-III" evidence="1">
    <location>
        <begin position="7"/>
        <end position="102"/>
    </location>
</feature>
<dbReference type="Pfam" id="PF00041">
    <property type="entry name" value="fn3"/>
    <property type="match status" value="1"/>
</dbReference>
<dbReference type="CDD" id="cd00063">
    <property type="entry name" value="FN3"/>
    <property type="match status" value="1"/>
</dbReference>
<evidence type="ECO:0000313" key="2">
    <source>
        <dbReference type="EMBL" id="VEL17032.1"/>
    </source>
</evidence>
<dbReference type="PROSITE" id="PS50853">
    <property type="entry name" value="FN3"/>
    <property type="match status" value="1"/>
</dbReference>
<dbReference type="InterPro" id="IPR036116">
    <property type="entry name" value="FN3_sf"/>
</dbReference>
<dbReference type="InterPro" id="IPR013783">
    <property type="entry name" value="Ig-like_fold"/>
</dbReference>
<reference evidence="2" key="1">
    <citation type="submission" date="2018-11" db="EMBL/GenBank/DDBJ databases">
        <authorList>
            <consortium name="Pathogen Informatics"/>
        </authorList>
    </citation>
    <scope>NUCLEOTIDE SEQUENCE</scope>
</reference>
<name>A0A3S5CKZ8_9PLAT</name>
<keyword evidence="3" id="KW-1185">Reference proteome</keyword>
<dbReference type="SMART" id="SM00060">
    <property type="entry name" value="FN3"/>
    <property type="match status" value="1"/>
</dbReference>
<organism evidence="2 3">
    <name type="scientific">Protopolystoma xenopodis</name>
    <dbReference type="NCBI Taxonomy" id="117903"/>
    <lineage>
        <taxon>Eukaryota</taxon>
        <taxon>Metazoa</taxon>
        <taxon>Spiralia</taxon>
        <taxon>Lophotrochozoa</taxon>
        <taxon>Platyhelminthes</taxon>
        <taxon>Monogenea</taxon>
        <taxon>Polyopisthocotylea</taxon>
        <taxon>Polystomatidea</taxon>
        <taxon>Polystomatidae</taxon>
        <taxon>Protopolystoma</taxon>
    </lineage>
</organism>
<dbReference type="SUPFAM" id="SSF49265">
    <property type="entry name" value="Fibronectin type III"/>
    <property type="match status" value="1"/>
</dbReference>
<dbReference type="Proteomes" id="UP000784294">
    <property type="component" value="Unassembled WGS sequence"/>
</dbReference>
<comment type="caution">
    <text evidence="2">The sequence shown here is derived from an EMBL/GenBank/DDBJ whole genome shotgun (WGS) entry which is preliminary data.</text>
</comment>
<dbReference type="AlphaFoldDB" id="A0A3S5CKZ8"/>
<gene>
    <name evidence="2" type="ORF">PXEA_LOCUS10472</name>
</gene>
<sequence length="192" mass="21651">NEWTPDAPENFILLASYQTSLSFSWNPAKVKNGSIFEYRLIVHPVERNDLSWSRFFPKGTDIGYTVIDLLPSVTYRCTLYAISYANVMGEPVSLLATTVPSGSLVAFVPTLGVPLCCRAFHEQDAQVLMDGRVLGCLVEAIQSWRIGWRRVKIRSSRISWMPPLFAYKGSPLFDQVLLSCCQDCQTSKEEVF</sequence>
<feature type="non-terminal residue" evidence="2">
    <location>
        <position position="192"/>
    </location>
</feature>
<evidence type="ECO:0000259" key="1">
    <source>
        <dbReference type="PROSITE" id="PS50853"/>
    </source>
</evidence>
<dbReference type="InterPro" id="IPR003961">
    <property type="entry name" value="FN3_dom"/>
</dbReference>
<evidence type="ECO:0000313" key="3">
    <source>
        <dbReference type="Proteomes" id="UP000784294"/>
    </source>
</evidence>
<dbReference type="Gene3D" id="2.60.40.10">
    <property type="entry name" value="Immunoglobulins"/>
    <property type="match status" value="1"/>
</dbReference>
<proteinExistence type="predicted"/>